<protein>
    <recommendedName>
        <fullName evidence="3">Phytanoyl-CoA dioxygenase (PhyH)</fullName>
    </recommendedName>
</protein>
<evidence type="ECO:0000313" key="1">
    <source>
        <dbReference type="EMBL" id="SDI52584.1"/>
    </source>
</evidence>
<evidence type="ECO:0000313" key="2">
    <source>
        <dbReference type="Proteomes" id="UP000182894"/>
    </source>
</evidence>
<dbReference type="RefSeq" id="WP_074756329.1">
    <property type="nucleotide sequence ID" value="NZ_FNCO01000014.1"/>
</dbReference>
<dbReference type="SUPFAM" id="SSF51197">
    <property type="entry name" value="Clavaminate synthase-like"/>
    <property type="match status" value="1"/>
</dbReference>
<dbReference type="Proteomes" id="UP000182894">
    <property type="component" value="Unassembled WGS sequence"/>
</dbReference>
<organism evidence="1 2">
    <name type="scientific">Pseudomonas abietaniphila</name>
    <dbReference type="NCBI Taxonomy" id="89065"/>
    <lineage>
        <taxon>Bacteria</taxon>
        <taxon>Pseudomonadati</taxon>
        <taxon>Pseudomonadota</taxon>
        <taxon>Gammaproteobacteria</taxon>
        <taxon>Pseudomonadales</taxon>
        <taxon>Pseudomonadaceae</taxon>
        <taxon>Pseudomonas</taxon>
    </lineage>
</organism>
<evidence type="ECO:0008006" key="3">
    <source>
        <dbReference type="Google" id="ProtNLM"/>
    </source>
</evidence>
<keyword evidence="2" id="KW-1185">Reference proteome</keyword>
<sequence length="253" mass="28175">MPYSTFSEAQVRSLIKAIDSDGYAVLPDWASPAQLKDLQGLVTQAVAAAGNDYVALSGRQAVKGTPLHDWGGSRDFIDLCRRITEGATGERSSDTTLTQTLRCLTGDGGRKESLIFHYDSFVLTTIMPVCMPEGGERGDLLMLPNRRPLRRSYARNLMDKLLVDNTWVQRYLKKRFANHGETFTRIAMQPGHLYLFWGYRSLHTNLPVAENALRATAVFHYHNVHGSSSLASRLRKSLATVKGQPAHEDVPQT</sequence>
<accession>A0A1G8LA51</accession>
<dbReference type="AlphaFoldDB" id="A0A1G8LA51"/>
<dbReference type="EMBL" id="FNCO01000014">
    <property type="protein sequence ID" value="SDI52584.1"/>
    <property type="molecule type" value="Genomic_DNA"/>
</dbReference>
<gene>
    <name evidence="1" type="ORF">SAMN05216605_11484</name>
</gene>
<dbReference type="OrthoDB" id="4732009at2"/>
<dbReference type="STRING" id="89065.SAMN05216605_11484"/>
<proteinExistence type="predicted"/>
<name>A0A1G8LA51_9PSED</name>
<reference evidence="2" key="1">
    <citation type="submission" date="2016-10" db="EMBL/GenBank/DDBJ databases">
        <authorList>
            <person name="Varghese N."/>
            <person name="Submissions S."/>
        </authorList>
    </citation>
    <scope>NUCLEOTIDE SEQUENCE [LARGE SCALE GENOMIC DNA]</scope>
    <source>
        <strain evidence="2">ATCC 700689</strain>
    </source>
</reference>